<evidence type="ECO:0000256" key="2">
    <source>
        <dbReference type="PROSITE-ProRule" id="PRU00176"/>
    </source>
</evidence>
<dbReference type="AlphaFoldDB" id="A0A8B8DBJ4"/>
<accession>A0A8B8DBJ4</accession>
<reference evidence="6" key="1">
    <citation type="submission" date="2025-08" db="UniProtKB">
        <authorList>
            <consortium name="RefSeq"/>
        </authorList>
    </citation>
    <scope>IDENTIFICATION</scope>
    <source>
        <tissue evidence="6">Whole sample</tissue>
    </source>
</reference>
<feature type="region of interest" description="Disordered" evidence="3">
    <location>
        <begin position="306"/>
        <end position="337"/>
    </location>
</feature>
<dbReference type="Gene3D" id="3.30.70.330">
    <property type="match status" value="1"/>
</dbReference>
<protein>
    <submittedName>
        <fullName evidence="6">Uncharacterized protein LOC111125117</fullName>
    </submittedName>
</protein>
<dbReference type="SMART" id="SM00360">
    <property type="entry name" value="RRM"/>
    <property type="match status" value="1"/>
</dbReference>
<dbReference type="InterPro" id="IPR050886">
    <property type="entry name" value="RNA-binding_reg"/>
</dbReference>
<dbReference type="OrthoDB" id="378874at2759"/>
<sequence>MMSRREVSNLYSVFVGHLSLSVTKGDLLDLFEGCGDVEDVFICDRSSASPYLYGFVRFREIESVYKAVKVLHRWPLKGNKIVVDIAKDTGDRIKREGEVNFRTDTLSTSTTPTAPLVRDRPPAQATSNIIQDVMHLGRLKESYASLSVDAKHQTGVFTGHKSLNVTDIEMFMEDVEQCSGQKCQSYVGEAASNVTADTVYQALLNSDDLDPAFGMKRANQFLSALKVVMGNMASFLKDHELMSAEAGDLFDLCTGKDGGETSGASSHSSHDMKKVYRDSGFESELEARFREPESLEKQQCSLFDNDEASSTNKEDLKLPQHATNPEQNMAQSEISDYSSLEHDAKQFDEIDHNNIDQISQRTARTSLKSDENIEAENHGSIDDIDTVDEACSSMMKDLKVELDESDMLVTHTSLVKQTGIEGSKDLKPNCNSSSSSYSTSSEKLARSNYYRPISPVSPDFSIISSSLHCSSTKPTSDSQHEIVESGHPPISPISEPLAVLEHPIAVSYSSHSPGLSAHQSKSPSAICDQVCSAETPSPYVPFKQVPFHTSSQHQVLHKSVSDSNVRNVHSHQHTRSLSQNEPASLTSNVSASANSRKLDLSELFGSCNGQKQEVREEKMTLNHIFSLCNGQKMELSTEQYKGLPIEVNLPEKHAPTGVQQEEFQRCLERVGRGRGLNLLKTLK</sequence>
<evidence type="ECO:0000259" key="4">
    <source>
        <dbReference type="PROSITE" id="PS50102"/>
    </source>
</evidence>
<feature type="region of interest" description="Disordered" evidence="3">
    <location>
        <begin position="568"/>
        <end position="591"/>
    </location>
</feature>
<gene>
    <name evidence="6" type="primary">LOC111125117</name>
</gene>
<feature type="compositionally biased region" description="Low complexity" evidence="3">
    <location>
        <begin position="432"/>
        <end position="441"/>
    </location>
</feature>
<dbReference type="CDD" id="cd00590">
    <property type="entry name" value="RRM_SF"/>
    <property type="match status" value="1"/>
</dbReference>
<proteinExistence type="predicted"/>
<evidence type="ECO:0000313" key="5">
    <source>
        <dbReference type="Proteomes" id="UP000694844"/>
    </source>
</evidence>
<organism evidence="5 6">
    <name type="scientific">Crassostrea virginica</name>
    <name type="common">Eastern oyster</name>
    <dbReference type="NCBI Taxonomy" id="6565"/>
    <lineage>
        <taxon>Eukaryota</taxon>
        <taxon>Metazoa</taxon>
        <taxon>Spiralia</taxon>
        <taxon>Lophotrochozoa</taxon>
        <taxon>Mollusca</taxon>
        <taxon>Bivalvia</taxon>
        <taxon>Autobranchia</taxon>
        <taxon>Pteriomorphia</taxon>
        <taxon>Ostreida</taxon>
        <taxon>Ostreoidea</taxon>
        <taxon>Ostreidae</taxon>
        <taxon>Crassostrea</taxon>
    </lineage>
</organism>
<dbReference type="SUPFAM" id="SSF54928">
    <property type="entry name" value="RNA-binding domain, RBD"/>
    <property type="match status" value="1"/>
</dbReference>
<feature type="domain" description="RRM" evidence="4">
    <location>
        <begin position="11"/>
        <end position="88"/>
    </location>
</feature>
<evidence type="ECO:0000256" key="3">
    <source>
        <dbReference type="SAM" id="MobiDB-lite"/>
    </source>
</evidence>
<dbReference type="GO" id="GO:0003723">
    <property type="term" value="F:RNA binding"/>
    <property type="evidence" value="ECO:0007669"/>
    <property type="project" value="UniProtKB-UniRule"/>
</dbReference>
<name>A0A8B8DBJ4_CRAVI</name>
<dbReference type="PROSITE" id="PS50102">
    <property type="entry name" value="RRM"/>
    <property type="match status" value="1"/>
</dbReference>
<evidence type="ECO:0000313" key="6">
    <source>
        <dbReference type="RefSeq" id="XP_022324306.1"/>
    </source>
</evidence>
<dbReference type="InterPro" id="IPR035979">
    <property type="entry name" value="RBD_domain_sf"/>
</dbReference>
<dbReference type="KEGG" id="cvn:111125117"/>
<evidence type="ECO:0000256" key="1">
    <source>
        <dbReference type="ARBA" id="ARBA00022884"/>
    </source>
</evidence>
<keyword evidence="5" id="KW-1185">Reference proteome</keyword>
<feature type="compositionally biased region" description="Polar residues" evidence="3">
    <location>
        <begin position="575"/>
        <end position="591"/>
    </location>
</feature>
<dbReference type="PANTHER" id="PTHR48024:SF56">
    <property type="entry name" value="HETEROGENEOUS NUCLEAR RIBONUCLEOPROTEIN A0"/>
    <property type="match status" value="1"/>
</dbReference>
<feature type="compositionally biased region" description="Polar residues" evidence="3">
    <location>
        <begin position="321"/>
        <end position="337"/>
    </location>
</feature>
<feature type="region of interest" description="Disordered" evidence="3">
    <location>
        <begin position="420"/>
        <end position="441"/>
    </location>
</feature>
<dbReference type="RefSeq" id="XP_022324306.1">
    <property type="nucleotide sequence ID" value="XM_022468598.1"/>
</dbReference>
<dbReference type="PANTHER" id="PTHR48024">
    <property type="entry name" value="GEO13361P1-RELATED"/>
    <property type="match status" value="1"/>
</dbReference>
<dbReference type="Pfam" id="PF00076">
    <property type="entry name" value="RRM_1"/>
    <property type="match status" value="1"/>
</dbReference>
<dbReference type="Proteomes" id="UP000694844">
    <property type="component" value="Chromosome 3"/>
</dbReference>
<dbReference type="GeneID" id="111125117"/>
<keyword evidence="1 2" id="KW-0694">RNA-binding</keyword>
<dbReference type="InterPro" id="IPR012677">
    <property type="entry name" value="Nucleotide-bd_a/b_plait_sf"/>
</dbReference>
<dbReference type="InterPro" id="IPR000504">
    <property type="entry name" value="RRM_dom"/>
</dbReference>